<dbReference type="InterPro" id="IPR051622">
    <property type="entry name" value="R-tyr_protein_phosphatases"/>
</dbReference>
<protein>
    <recommendedName>
        <fullName evidence="3">Ig-like domain-containing protein</fullName>
    </recommendedName>
</protein>
<dbReference type="PROSITE" id="PS50835">
    <property type="entry name" value="IG_LIKE"/>
    <property type="match status" value="1"/>
</dbReference>
<proteinExistence type="predicted"/>
<keyword evidence="2" id="KW-1015">Disulfide bond</keyword>
<dbReference type="SUPFAM" id="SSF48726">
    <property type="entry name" value="Immunoglobulin"/>
    <property type="match status" value="1"/>
</dbReference>
<feature type="non-terminal residue" evidence="4">
    <location>
        <position position="1"/>
    </location>
</feature>
<evidence type="ECO:0000256" key="2">
    <source>
        <dbReference type="ARBA" id="ARBA00023157"/>
    </source>
</evidence>
<evidence type="ECO:0000256" key="1">
    <source>
        <dbReference type="ARBA" id="ARBA00022737"/>
    </source>
</evidence>
<dbReference type="InterPro" id="IPR036179">
    <property type="entry name" value="Ig-like_dom_sf"/>
</dbReference>
<feature type="domain" description="Ig-like" evidence="3">
    <location>
        <begin position="3"/>
        <end position="94"/>
    </location>
</feature>
<dbReference type="InterPro" id="IPR007110">
    <property type="entry name" value="Ig-like_dom"/>
</dbReference>
<organism evidence="4 5">
    <name type="scientific">Ilyodon furcidens</name>
    <name type="common">goldbreast splitfin</name>
    <dbReference type="NCBI Taxonomy" id="33524"/>
    <lineage>
        <taxon>Eukaryota</taxon>
        <taxon>Metazoa</taxon>
        <taxon>Chordata</taxon>
        <taxon>Craniata</taxon>
        <taxon>Vertebrata</taxon>
        <taxon>Euteleostomi</taxon>
        <taxon>Actinopterygii</taxon>
        <taxon>Neopterygii</taxon>
        <taxon>Teleostei</taxon>
        <taxon>Neoteleostei</taxon>
        <taxon>Acanthomorphata</taxon>
        <taxon>Ovalentaria</taxon>
        <taxon>Atherinomorphae</taxon>
        <taxon>Cyprinodontiformes</taxon>
        <taxon>Goodeidae</taxon>
        <taxon>Ilyodon</taxon>
    </lineage>
</organism>
<comment type="caution">
    <text evidence="4">The sequence shown here is derived from an EMBL/GenBank/DDBJ whole genome shotgun (WGS) entry which is preliminary data.</text>
</comment>
<gene>
    <name evidence="4" type="ORF">ILYODFUR_007995</name>
</gene>
<evidence type="ECO:0000313" key="5">
    <source>
        <dbReference type="Proteomes" id="UP001482620"/>
    </source>
</evidence>
<name>A0ABV0UG36_9TELE</name>
<evidence type="ECO:0000313" key="4">
    <source>
        <dbReference type="EMBL" id="MEQ2243537.1"/>
    </source>
</evidence>
<dbReference type="PANTHER" id="PTHR24051:SF12">
    <property type="entry name" value="PROTEIN-TYROSINE-PHOSPHATASE"/>
    <property type="match status" value="1"/>
</dbReference>
<dbReference type="EMBL" id="JAHRIQ010070039">
    <property type="protein sequence ID" value="MEQ2243537.1"/>
    <property type="molecule type" value="Genomic_DNA"/>
</dbReference>
<dbReference type="InterPro" id="IPR013783">
    <property type="entry name" value="Ig-like_fold"/>
</dbReference>
<keyword evidence="1" id="KW-0677">Repeat</keyword>
<evidence type="ECO:0000259" key="3">
    <source>
        <dbReference type="PROSITE" id="PS50835"/>
    </source>
</evidence>
<keyword evidence="5" id="KW-1185">Reference proteome</keyword>
<accession>A0ABV0UG36</accession>
<dbReference type="Proteomes" id="UP001482620">
    <property type="component" value="Unassembled WGS sequence"/>
</dbReference>
<reference evidence="4 5" key="1">
    <citation type="submission" date="2021-06" db="EMBL/GenBank/DDBJ databases">
        <authorList>
            <person name="Palmer J.M."/>
        </authorList>
    </citation>
    <scope>NUCLEOTIDE SEQUENCE [LARGE SCALE GENOMIC DNA]</scope>
    <source>
        <strain evidence="5">if_2019</strain>
        <tissue evidence="4">Muscle</tissue>
    </source>
</reference>
<dbReference type="PANTHER" id="PTHR24051">
    <property type="entry name" value="SUSHI DOMAIN-CONTAINING PROTEIN 1"/>
    <property type="match status" value="1"/>
</dbReference>
<sequence length="135" mass="15127">KAPHFLRLQNVEVNVGQNASFQCTAGGKWSQHDKLWLQQWNGKDTALMVTRVVNHRRFSATVSVGDTSQRSTSRHRCVIRSDGGSGVSNYADLIVKDKTQWGEAEIQESCCQPLARGYLTENVFECVPTHSHRSP</sequence>
<dbReference type="Gene3D" id="2.60.40.10">
    <property type="entry name" value="Immunoglobulins"/>
    <property type="match status" value="1"/>
</dbReference>